<dbReference type="GO" id="GO:0016491">
    <property type="term" value="F:oxidoreductase activity"/>
    <property type="evidence" value="ECO:0007669"/>
    <property type="project" value="UniProtKB-KW"/>
</dbReference>
<proteinExistence type="inferred from homology"/>
<evidence type="ECO:0000256" key="3">
    <source>
        <dbReference type="RuleBase" id="RU000363"/>
    </source>
</evidence>
<dbReference type="SUPFAM" id="SSF51735">
    <property type="entry name" value="NAD(P)-binding Rossmann-fold domains"/>
    <property type="match status" value="1"/>
</dbReference>
<comment type="similarity">
    <text evidence="1 3">Belongs to the short-chain dehydrogenases/reductases (SDR) family.</text>
</comment>
<dbReference type="PANTHER" id="PTHR44196:SF1">
    <property type="entry name" value="DEHYDROGENASE_REDUCTASE SDR FAMILY MEMBER 7B"/>
    <property type="match status" value="1"/>
</dbReference>
<dbReference type="Pfam" id="PF00106">
    <property type="entry name" value="adh_short"/>
    <property type="match status" value="1"/>
</dbReference>
<reference evidence="4 5" key="1">
    <citation type="submission" date="2024-06" db="EMBL/GenBank/DDBJ databases">
        <title>The Natural Products Discovery Center: Release of the First 8490 Sequenced Strains for Exploring Actinobacteria Biosynthetic Diversity.</title>
        <authorList>
            <person name="Kalkreuter E."/>
            <person name="Kautsar S.A."/>
            <person name="Yang D."/>
            <person name="Bader C.D."/>
            <person name="Teijaro C.N."/>
            <person name="Fluegel L."/>
            <person name="Davis C.M."/>
            <person name="Simpson J.R."/>
            <person name="Lauterbach L."/>
            <person name="Steele A.D."/>
            <person name="Gui C."/>
            <person name="Meng S."/>
            <person name="Li G."/>
            <person name="Viehrig K."/>
            <person name="Ye F."/>
            <person name="Su P."/>
            <person name="Kiefer A.F."/>
            <person name="Nichols A."/>
            <person name="Cepeda A.J."/>
            <person name="Yan W."/>
            <person name="Fan B."/>
            <person name="Jiang Y."/>
            <person name="Adhikari A."/>
            <person name="Zheng C.-J."/>
            <person name="Schuster L."/>
            <person name="Cowan T.M."/>
            <person name="Smanski M.J."/>
            <person name="Chevrette M.G."/>
            <person name="De Carvalho L.P.S."/>
            <person name="Shen B."/>
        </authorList>
    </citation>
    <scope>NUCLEOTIDE SEQUENCE [LARGE SCALE GENOMIC DNA]</scope>
    <source>
        <strain evidence="4 5">NPDC050100</strain>
    </source>
</reference>
<sequence>MSRTAVITGGASGIGRAVARALVARGLHVTIADIRHAEKAAGDLGCAHATLDVTDASAVRDLLGAVRDEHGRLDYVFNNAGIAIGGYADELTLDHWNAAIDVNLRGVVHGVHAAYPIMVRQGFGHIVNTASLAGLTPAPMMAPYTATKHAVVGLSLALRAEAAAKGVRVSVVCPGFVDTPLLDHANPGLPPTEVGDQARRAAVRAQGRLYPVDAMARDILRGVARDQAFIVAPASARFAWRLARLSPVLASRVAGLAVRRAPWRAPW</sequence>
<dbReference type="EC" id="1.-.-.-" evidence="4"/>
<dbReference type="InterPro" id="IPR002347">
    <property type="entry name" value="SDR_fam"/>
</dbReference>
<organism evidence="4 5">
    <name type="scientific">Microtetraspora glauca</name>
    <dbReference type="NCBI Taxonomy" id="1996"/>
    <lineage>
        <taxon>Bacteria</taxon>
        <taxon>Bacillati</taxon>
        <taxon>Actinomycetota</taxon>
        <taxon>Actinomycetes</taxon>
        <taxon>Streptosporangiales</taxon>
        <taxon>Streptosporangiaceae</taxon>
        <taxon>Microtetraspora</taxon>
    </lineage>
</organism>
<dbReference type="PRINTS" id="PR00081">
    <property type="entry name" value="GDHRDH"/>
</dbReference>
<evidence type="ECO:0000313" key="4">
    <source>
        <dbReference type="EMBL" id="MEV0967900.1"/>
    </source>
</evidence>
<dbReference type="Proteomes" id="UP001551675">
    <property type="component" value="Unassembled WGS sequence"/>
</dbReference>
<accession>A0ABV3G8D2</accession>
<comment type="caution">
    <text evidence="4">The sequence shown here is derived from an EMBL/GenBank/DDBJ whole genome shotgun (WGS) entry which is preliminary data.</text>
</comment>
<keyword evidence="5" id="KW-1185">Reference proteome</keyword>
<dbReference type="InterPro" id="IPR036291">
    <property type="entry name" value="NAD(P)-bd_dom_sf"/>
</dbReference>
<dbReference type="EMBL" id="JBFALK010000002">
    <property type="protein sequence ID" value="MEV0967900.1"/>
    <property type="molecule type" value="Genomic_DNA"/>
</dbReference>
<dbReference type="PROSITE" id="PS00061">
    <property type="entry name" value="ADH_SHORT"/>
    <property type="match status" value="1"/>
</dbReference>
<name>A0ABV3G8D2_MICGL</name>
<keyword evidence="2 4" id="KW-0560">Oxidoreductase</keyword>
<dbReference type="RefSeq" id="WP_061255282.1">
    <property type="nucleotide sequence ID" value="NZ_JBFALK010000002.1"/>
</dbReference>
<protein>
    <submittedName>
        <fullName evidence="4">SDR family oxidoreductase</fullName>
        <ecNumber evidence="4">1.-.-.-</ecNumber>
    </submittedName>
</protein>
<dbReference type="Gene3D" id="3.40.50.720">
    <property type="entry name" value="NAD(P)-binding Rossmann-like Domain"/>
    <property type="match status" value="1"/>
</dbReference>
<evidence type="ECO:0000256" key="2">
    <source>
        <dbReference type="ARBA" id="ARBA00023002"/>
    </source>
</evidence>
<dbReference type="PRINTS" id="PR00080">
    <property type="entry name" value="SDRFAMILY"/>
</dbReference>
<evidence type="ECO:0000256" key="1">
    <source>
        <dbReference type="ARBA" id="ARBA00006484"/>
    </source>
</evidence>
<dbReference type="PANTHER" id="PTHR44196">
    <property type="entry name" value="DEHYDROGENASE/REDUCTASE SDR FAMILY MEMBER 7B"/>
    <property type="match status" value="1"/>
</dbReference>
<evidence type="ECO:0000313" key="5">
    <source>
        <dbReference type="Proteomes" id="UP001551675"/>
    </source>
</evidence>
<dbReference type="InterPro" id="IPR020904">
    <property type="entry name" value="Sc_DH/Rdtase_CS"/>
</dbReference>
<gene>
    <name evidence="4" type="ORF">AB0I59_04645</name>
</gene>
<dbReference type="CDD" id="cd05233">
    <property type="entry name" value="SDR_c"/>
    <property type="match status" value="1"/>
</dbReference>